<name>A0A378MAB9_LISGR</name>
<gene>
    <name evidence="15" type="primary">rsmE</name>
    <name evidence="15" type="ORF">NCTC10815_00560</name>
</gene>
<dbReference type="InterPro" id="IPR029028">
    <property type="entry name" value="Alpha/beta_knot_MTases"/>
</dbReference>
<dbReference type="Proteomes" id="UP000254879">
    <property type="component" value="Unassembled WGS sequence"/>
</dbReference>
<sequence>MQRYFVDQVLTTDDDPIYIEAADHHHLARVMRMTTGDQVYIVFADNQFCTAEIVSVSEDKTLLKLVEWQTNNPELPIAITIASGLPKGDKLEWIVQKGTELGADSFIAFPSDRSIVKWDAKKTEKKRERLQKIAKEAAEQSHRVHVPTITTLASGKQLAERCGEYDAVVVAYEESAKANEKAVLASVFAALRPGMRLLVIFGPEGGISEQEIQLFKAQKAHFAGLGPRILRTETAPLYLLAAASYQFELNNE</sequence>
<dbReference type="FunFam" id="3.40.1280.10:FF:000020">
    <property type="entry name" value="Ribosomal RNA small subunit methyltransferase E"/>
    <property type="match status" value="1"/>
</dbReference>
<evidence type="ECO:0000256" key="4">
    <source>
        <dbReference type="ARBA" id="ARBA00013673"/>
    </source>
</evidence>
<organism evidence="15 16">
    <name type="scientific">Listeria grayi</name>
    <name type="common">Listeria murrayi</name>
    <dbReference type="NCBI Taxonomy" id="1641"/>
    <lineage>
        <taxon>Bacteria</taxon>
        <taxon>Bacillati</taxon>
        <taxon>Bacillota</taxon>
        <taxon>Bacilli</taxon>
        <taxon>Bacillales</taxon>
        <taxon>Listeriaceae</taxon>
        <taxon>Listeria</taxon>
    </lineage>
</organism>
<dbReference type="InterPro" id="IPR029026">
    <property type="entry name" value="tRNA_m1G_MTases_N"/>
</dbReference>
<dbReference type="PIRSF" id="PIRSF015601">
    <property type="entry name" value="MTase_slr0722"/>
    <property type="match status" value="1"/>
</dbReference>
<dbReference type="InterPro" id="IPR046887">
    <property type="entry name" value="RsmE_PUA-like"/>
</dbReference>
<dbReference type="RefSeq" id="WP_003755803.1">
    <property type="nucleotide sequence ID" value="NZ_CABKNG010000001.1"/>
</dbReference>
<dbReference type="PANTHER" id="PTHR30027">
    <property type="entry name" value="RIBOSOMAL RNA SMALL SUBUNIT METHYLTRANSFERASE E"/>
    <property type="match status" value="1"/>
</dbReference>
<dbReference type="NCBIfam" id="NF008691">
    <property type="entry name" value="PRK11713.1-4"/>
    <property type="match status" value="1"/>
</dbReference>
<dbReference type="AlphaFoldDB" id="A0A378MAB9"/>
<dbReference type="SUPFAM" id="SSF75217">
    <property type="entry name" value="alpha/beta knot"/>
    <property type="match status" value="1"/>
</dbReference>
<dbReference type="NCBIfam" id="TIGR00046">
    <property type="entry name" value="RsmE family RNA methyltransferase"/>
    <property type="match status" value="1"/>
</dbReference>
<evidence type="ECO:0000256" key="2">
    <source>
        <dbReference type="ARBA" id="ARBA00005528"/>
    </source>
</evidence>
<keyword evidence="8 12" id="KW-0808">Transferase</keyword>
<reference evidence="15 16" key="1">
    <citation type="submission" date="2018-06" db="EMBL/GenBank/DDBJ databases">
        <authorList>
            <consortium name="Pathogen Informatics"/>
            <person name="Doyle S."/>
        </authorList>
    </citation>
    <scope>NUCLEOTIDE SEQUENCE [LARGE SCALE GENOMIC DNA]</scope>
    <source>
        <strain evidence="16">NCTC 10815</strain>
    </source>
</reference>
<evidence type="ECO:0000256" key="3">
    <source>
        <dbReference type="ARBA" id="ARBA00012328"/>
    </source>
</evidence>
<keyword evidence="5 12" id="KW-0963">Cytoplasm</keyword>
<evidence type="ECO:0000256" key="8">
    <source>
        <dbReference type="ARBA" id="ARBA00022679"/>
    </source>
</evidence>
<evidence type="ECO:0000256" key="12">
    <source>
        <dbReference type="PIRNR" id="PIRNR015601"/>
    </source>
</evidence>
<dbReference type="EC" id="2.1.1.193" evidence="3 12"/>
<feature type="domain" description="Ribosomal RNA small subunit methyltransferase E methyltransferase" evidence="13">
    <location>
        <begin position="74"/>
        <end position="243"/>
    </location>
</feature>
<proteinExistence type="inferred from homology"/>
<evidence type="ECO:0000259" key="14">
    <source>
        <dbReference type="Pfam" id="PF20260"/>
    </source>
</evidence>
<feature type="domain" description="Ribosomal RNA small subunit methyltransferase E PUA-like" evidence="14">
    <location>
        <begin position="23"/>
        <end position="64"/>
    </location>
</feature>
<dbReference type="GO" id="GO:0070475">
    <property type="term" value="P:rRNA base methylation"/>
    <property type="evidence" value="ECO:0007669"/>
    <property type="project" value="TreeGrafter"/>
</dbReference>
<dbReference type="InterPro" id="IPR015947">
    <property type="entry name" value="PUA-like_sf"/>
</dbReference>
<accession>A0A378MAB9</accession>
<dbReference type="InterPro" id="IPR046886">
    <property type="entry name" value="RsmE_MTase_dom"/>
</dbReference>
<dbReference type="PANTHER" id="PTHR30027:SF3">
    <property type="entry name" value="16S RRNA (URACIL(1498)-N(3))-METHYLTRANSFERASE"/>
    <property type="match status" value="1"/>
</dbReference>
<dbReference type="GO" id="GO:0070042">
    <property type="term" value="F:rRNA (uridine-N3-)-methyltransferase activity"/>
    <property type="evidence" value="ECO:0007669"/>
    <property type="project" value="TreeGrafter"/>
</dbReference>
<evidence type="ECO:0000313" key="15">
    <source>
        <dbReference type="EMBL" id="STY43271.1"/>
    </source>
</evidence>
<comment type="similarity">
    <text evidence="2 12">Belongs to the RNA methyltransferase RsmE family.</text>
</comment>
<evidence type="ECO:0000313" key="16">
    <source>
        <dbReference type="Proteomes" id="UP000254879"/>
    </source>
</evidence>
<evidence type="ECO:0000256" key="9">
    <source>
        <dbReference type="ARBA" id="ARBA00022691"/>
    </source>
</evidence>
<dbReference type="InterPro" id="IPR006700">
    <property type="entry name" value="RsmE"/>
</dbReference>
<dbReference type="Pfam" id="PF04452">
    <property type="entry name" value="Methyltrans_RNA"/>
    <property type="match status" value="1"/>
</dbReference>
<evidence type="ECO:0000256" key="7">
    <source>
        <dbReference type="ARBA" id="ARBA00022603"/>
    </source>
</evidence>
<evidence type="ECO:0000256" key="6">
    <source>
        <dbReference type="ARBA" id="ARBA00022552"/>
    </source>
</evidence>
<keyword evidence="6 12" id="KW-0698">rRNA processing</keyword>
<dbReference type="GO" id="GO:0005737">
    <property type="term" value="C:cytoplasm"/>
    <property type="evidence" value="ECO:0007669"/>
    <property type="project" value="UniProtKB-SubCell"/>
</dbReference>
<dbReference type="Pfam" id="PF20260">
    <property type="entry name" value="PUA_4"/>
    <property type="match status" value="1"/>
</dbReference>
<comment type="function">
    <text evidence="10 12">Specifically methylates the N3 position of the uracil ring of uridine 1498 (m3U1498) in 16S rRNA. Acts on the fully assembled 30S ribosomal subunit.</text>
</comment>
<dbReference type="Gene3D" id="3.40.1280.10">
    <property type="match status" value="1"/>
</dbReference>
<dbReference type="SUPFAM" id="SSF88697">
    <property type="entry name" value="PUA domain-like"/>
    <property type="match status" value="1"/>
</dbReference>
<dbReference type="CDD" id="cd18084">
    <property type="entry name" value="RsmE-like"/>
    <property type="match status" value="1"/>
</dbReference>
<protein>
    <recommendedName>
        <fullName evidence="4 12">Ribosomal RNA small subunit methyltransferase E</fullName>
        <ecNumber evidence="3 12">2.1.1.193</ecNumber>
    </recommendedName>
</protein>
<evidence type="ECO:0000259" key="13">
    <source>
        <dbReference type="Pfam" id="PF04452"/>
    </source>
</evidence>
<evidence type="ECO:0000256" key="1">
    <source>
        <dbReference type="ARBA" id="ARBA00004496"/>
    </source>
</evidence>
<dbReference type="EMBL" id="UGPG01000001">
    <property type="protein sequence ID" value="STY43271.1"/>
    <property type="molecule type" value="Genomic_DNA"/>
</dbReference>
<keyword evidence="9 12" id="KW-0949">S-adenosyl-L-methionine</keyword>
<comment type="subcellular location">
    <subcellularLocation>
        <location evidence="1 12">Cytoplasm</location>
    </subcellularLocation>
</comment>
<evidence type="ECO:0000256" key="5">
    <source>
        <dbReference type="ARBA" id="ARBA00022490"/>
    </source>
</evidence>
<comment type="catalytic activity">
    <reaction evidence="11 12">
        <text>uridine(1498) in 16S rRNA + S-adenosyl-L-methionine = N(3)-methyluridine(1498) in 16S rRNA + S-adenosyl-L-homocysteine + H(+)</text>
        <dbReference type="Rhea" id="RHEA:42920"/>
        <dbReference type="Rhea" id="RHEA-COMP:10283"/>
        <dbReference type="Rhea" id="RHEA-COMP:10284"/>
        <dbReference type="ChEBI" id="CHEBI:15378"/>
        <dbReference type="ChEBI" id="CHEBI:57856"/>
        <dbReference type="ChEBI" id="CHEBI:59789"/>
        <dbReference type="ChEBI" id="CHEBI:65315"/>
        <dbReference type="ChEBI" id="CHEBI:74502"/>
        <dbReference type="EC" id="2.1.1.193"/>
    </reaction>
</comment>
<keyword evidence="7 12" id="KW-0489">Methyltransferase</keyword>
<evidence type="ECO:0000256" key="11">
    <source>
        <dbReference type="ARBA" id="ARBA00047944"/>
    </source>
</evidence>
<evidence type="ECO:0000256" key="10">
    <source>
        <dbReference type="ARBA" id="ARBA00025699"/>
    </source>
</evidence>